<dbReference type="GO" id="GO:0005737">
    <property type="term" value="C:cytoplasm"/>
    <property type="evidence" value="ECO:0007669"/>
    <property type="project" value="UniProtKB-SubCell"/>
</dbReference>
<dbReference type="PANTHER" id="PTHR13339">
    <property type="entry name" value="COP9 SIGNALOSOME COMPLEX SUBUNIT 8"/>
    <property type="match status" value="1"/>
</dbReference>
<sequence>MVPSCTAELNKLMNELEVSELEAPTGVLSVQAYMQLLTIYLHQNDLCNAKYLWKRIPSDMKTANEELGRVWTVGQCMWQRNWPAVHTALNVEWSEDVKDVMTALKDNVRERVMRLISKAYSSLNLATMATMSGMSLDEARQAAIDRGWTVDGTIVQPRKQIDEEQYSQSDKICLTEEQLQKLTQFVSFLEN</sequence>
<dbReference type="InterPro" id="IPR000717">
    <property type="entry name" value="PCI_dom"/>
</dbReference>
<evidence type="ECO:0000256" key="2">
    <source>
        <dbReference type="ARBA" id="ARBA00004496"/>
    </source>
</evidence>
<dbReference type="Proteomes" id="UP000504615">
    <property type="component" value="Unplaced"/>
</dbReference>
<dbReference type="Pfam" id="PF10075">
    <property type="entry name" value="CSN8_PSD8_EIF3K"/>
    <property type="match status" value="1"/>
</dbReference>
<evidence type="ECO:0000256" key="4">
    <source>
        <dbReference type="ARBA" id="ARBA00014875"/>
    </source>
</evidence>
<evidence type="ECO:0000256" key="1">
    <source>
        <dbReference type="ARBA" id="ARBA00004123"/>
    </source>
</evidence>
<dbReference type="InterPro" id="IPR033464">
    <property type="entry name" value="CSN8_PSD8_EIF3K"/>
</dbReference>
<keyword evidence="7" id="KW-0539">Nucleus</keyword>
<comment type="subcellular location">
    <subcellularLocation>
        <location evidence="2">Cytoplasm</location>
    </subcellularLocation>
    <subcellularLocation>
        <location evidence="1">Nucleus</location>
    </subcellularLocation>
</comment>
<organism evidence="9 10">
    <name type="scientific">Pogonomyrmex barbatus</name>
    <name type="common">red harvester ant</name>
    <dbReference type="NCBI Taxonomy" id="144034"/>
    <lineage>
        <taxon>Eukaryota</taxon>
        <taxon>Metazoa</taxon>
        <taxon>Ecdysozoa</taxon>
        <taxon>Arthropoda</taxon>
        <taxon>Hexapoda</taxon>
        <taxon>Insecta</taxon>
        <taxon>Pterygota</taxon>
        <taxon>Neoptera</taxon>
        <taxon>Endopterygota</taxon>
        <taxon>Hymenoptera</taxon>
        <taxon>Apocrita</taxon>
        <taxon>Aculeata</taxon>
        <taxon>Formicoidea</taxon>
        <taxon>Formicidae</taxon>
        <taxon>Myrmicinae</taxon>
        <taxon>Pogonomyrmex</taxon>
    </lineage>
</organism>
<dbReference type="GO" id="GO:0008180">
    <property type="term" value="C:COP9 signalosome"/>
    <property type="evidence" value="ECO:0007669"/>
    <property type="project" value="UniProtKB-KW"/>
</dbReference>
<comment type="similarity">
    <text evidence="3">Belongs to the CSN8 family.</text>
</comment>
<name>A0A6I9WD61_9HYME</name>
<dbReference type="RefSeq" id="XP_011629734.1">
    <property type="nucleotide sequence ID" value="XM_011631432.1"/>
</dbReference>
<dbReference type="KEGG" id="pbar:105422160"/>
<evidence type="ECO:0000256" key="7">
    <source>
        <dbReference type="ARBA" id="ARBA00023242"/>
    </source>
</evidence>
<evidence type="ECO:0000313" key="9">
    <source>
        <dbReference type="Proteomes" id="UP000504615"/>
    </source>
</evidence>
<dbReference type="OrthoDB" id="5351233at2759"/>
<evidence type="ECO:0000256" key="6">
    <source>
        <dbReference type="ARBA" id="ARBA00022790"/>
    </source>
</evidence>
<keyword evidence="9" id="KW-1185">Reference proteome</keyword>
<keyword evidence="6" id="KW-0736">Signalosome</keyword>
<dbReference type="Gene3D" id="1.25.40.990">
    <property type="match status" value="1"/>
</dbReference>
<dbReference type="PROSITE" id="PS50250">
    <property type="entry name" value="PCI"/>
    <property type="match status" value="1"/>
</dbReference>
<evidence type="ECO:0000313" key="10">
    <source>
        <dbReference type="RefSeq" id="XP_011629734.1"/>
    </source>
</evidence>
<evidence type="ECO:0000256" key="5">
    <source>
        <dbReference type="ARBA" id="ARBA00022490"/>
    </source>
</evidence>
<proteinExistence type="inferred from homology"/>
<dbReference type="GeneID" id="105422160"/>
<dbReference type="GO" id="GO:0000338">
    <property type="term" value="P:protein deneddylation"/>
    <property type="evidence" value="ECO:0007669"/>
    <property type="project" value="InterPro"/>
</dbReference>
<feature type="domain" description="PCI" evidence="8">
    <location>
        <begin position="5"/>
        <end position="172"/>
    </location>
</feature>
<dbReference type="PANTHER" id="PTHR13339:SF0">
    <property type="entry name" value="COP9 SIGNALOSOME COMPLEX SUBUNIT 8"/>
    <property type="match status" value="1"/>
</dbReference>
<keyword evidence="5" id="KW-0963">Cytoplasm</keyword>
<accession>A0A6I9WD61</accession>
<evidence type="ECO:0000256" key="3">
    <source>
        <dbReference type="ARBA" id="ARBA00008252"/>
    </source>
</evidence>
<evidence type="ECO:0000259" key="8">
    <source>
        <dbReference type="PROSITE" id="PS50250"/>
    </source>
</evidence>
<reference evidence="10" key="1">
    <citation type="submission" date="2025-08" db="UniProtKB">
        <authorList>
            <consortium name="RefSeq"/>
        </authorList>
    </citation>
    <scope>IDENTIFICATION</scope>
</reference>
<dbReference type="CTD" id="49077"/>
<protein>
    <recommendedName>
        <fullName evidence="4">COP9 signalosome complex subunit 8</fullName>
    </recommendedName>
</protein>
<dbReference type="InterPro" id="IPR033205">
    <property type="entry name" value="COP9_CSN8"/>
</dbReference>
<dbReference type="GO" id="GO:0010387">
    <property type="term" value="P:COP9 signalosome assembly"/>
    <property type="evidence" value="ECO:0007669"/>
    <property type="project" value="InterPro"/>
</dbReference>
<dbReference type="AlphaFoldDB" id="A0A6I9WD61"/>
<gene>
    <name evidence="10" type="primary">LOC105422160</name>
</gene>